<keyword evidence="3" id="KW-1133">Transmembrane helix</keyword>
<dbReference type="GO" id="GO:0055085">
    <property type="term" value="P:transmembrane transport"/>
    <property type="evidence" value="ECO:0007669"/>
    <property type="project" value="InterPro"/>
</dbReference>
<comment type="subcellular location">
    <subcellularLocation>
        <location evidence="1">Membrane</location>
        <topology evidence="1">Single-pass membrane protein</topology>
    </subcellularLocation>
</comment>
<dbReference type="PROSITE" id="PS52015">
    <property type="entry name" value="TONB_CTD"/>
    <property type="match status" value="1"/>
</dbReference>
<keyword evidence="4" id="KW-0472">Membrane</keyword>
<dbReference type="RefSeq" id="WP_116649481.1">
    <property type="nucleotide sequence ID" value="NZ_QUZK01000012.1"/>
</dbReference>
<dbReference type="Gene3D" id="1.25.40.10">
    <property type="entry name" value="Tetratricopeptide repeat domain"/>
    <property type="match status" value="2"/>
</dbReference>
<dbReference type="InterPro" id="IPR011990">
    <property type="entry name" value="TPR-like_helical_dom_sf"/>
</dbReference>
<evidence type="ECO:0000256" key="1">
    <source>
        <dbReference type="ARBA" id="ARBA00004167"/>
    </source>
</evidence>
<dbReference type="SMART" id="SM00671">
    <property type="entry name" value="SEL1"/>
    <property type="match status" value="2"/>
</dbReference>
<dbReference type="InterPro" id="IPR037682">
    <property type="entry name" value="TonB_C"/>
</dbReference>
<evidence type="ECO:0000313" key="6">
    <source>
        <dbReference type="EMBL" id="RFF32299.1"/>
    </source>
</evidence>
<keyword evidence="7" id="KW-1185">Reference proteome</keyword>
<keyword evidence="2" id="KW-0812">Transmembrane</keyword>
<proteinExistence type="predicted"/>
<evidence type="ECO:0000259" key="5">
    <source>
        <dbReference type="PROSITE" id="PS52015"/>
    </source>
</evidence>
<dbReference type="InterPro" id="IPR006597">
    <property type="entry name" value="Sel1-like"/>
</dbReference>
<dbReference type="InterPro" id="IPR006260">
    <property type="entry name" value="TonB/TolA_C"/>
</dbReference>
<accession>A0A3E1KC64</accession>
<evidence type="ECO:0000256" key="4">
    <source>
        <dbReference type="ARBA" id="ARBA00023136"/>
    </source>
</evidence>
<evidence type="ECO:0000256" key="3">
    <source>
        <dbReference type="ARBA" id="ARBA00022989"/>
    </source>
</evidence>
<dbReference type="Pfam" id="PF03544">
    <property type="entry name" value="TonB_C"/>
    <property type="match status" value="1"/>
</dbReference>
<name>A0A3E1KC64_9GAMM</name>
<dbReference type="Gene3D" id="3.30.2420.10">
    <property type="entry name" value="TonB"/>
    <property type="match status" value="1"/>
</dbReference>
<protein>
    <submittedName>
        <fullName evidence="6">TonB family protein</fullName>
    </submittedName>
</protein>
<dbReference type="SUPFAM" id="SSF74653">
    <property type="entry name" value="TolA/TonB C-terminal domain"/>
    <property type="match status" value="1"/>
</dbReference>
<dbReference type="AlphaFoldDB" id="A0A3E1KC64"/>
<dbReference type="Proteomes" id="UP000260351">
    <property type="component" value="Unassembled WGS sequence"/>
</dbReference>
<feature type="domain" description="TonB C-terminal" evidence="5">
    <location>
        <begin position="156"/>
        <end position="252"/>
    </location>
</feature>
<evidence type="ECO:0000256" key="2">
    <source>
        <dbReference type="ARBA" id="ARBA00022692"/>
    </source>
</evidence>
<evidence type="ECO:0000313" key="7">
    <source>
        <dbReference type="Proteomes" id="UP000260351"/>
    </source>
</evidence>
<dbReference type="GO" id="GO:0016020">
    <property type="term" value="C:membrane"/>
    <property type="evidence" value="ECO:0007669"/>
    <property type="project" value="UniProtKB-SubCell"/>
</dbReference>
<dbReference type="SUPFAM" id="SSF81901">
    <property type="entry name" value="HCP-like"/>
    <property type="match status" value="1"/>
</dbReference>
<dbReference type="EMBL" id="QUZK01000012">
    <property type="protein sequence ID" value="RFF32299.1"/>
    <property type="molecule type" value="Genomic_DNA"/>
</dbReference>
<comment type="caution">
    <text evidence="6">The sequence shown here is derived from an EMBL/GenBank/DDBJ whole genome shotgun (WGS) entry which is preliminary data.</text>
</comment>
<organism evidence="6 7">
    <name type="scientific">Wenzhouxiangella sediminis</name>
    <dbReference type="NCBI Taxonomy" id="1792836"/>
    <lineage>
        <taxon>Bacteria</taxon>
        <taxon>Pseudomonadati</taxon>
        <taxon>Pseudomonadota</taxon>
        <taxon>Gammaproteobacteria</taxon>
        <taxon>Chromatiales</taxon>
        <taxon>Wenzhouxiangellaceae</taxon>
        <taxon>Wenzhouxiangella</taxon>
    </lineage>
</organism>
<reference evidence="6 7" key="1">
    <citation type="submission" date="2018-08" db="EMBL/GenBank/DDBJ databases">
        <title>Wenzhouxiangella salilacus sp. nov., a novel bacterium isolated from a saline lake in Xinjiang Province, China.</title>
        <authorList>
            <person name="Han S."/>
        </authorList>
    </citation>
    <scope>NUCLEOTIDE SEQUENCE [LARGE SCALE GENOMIC DNA]</scope>
    <source>
        <strain evidence="6 7">XDB06</strain>
    </source>
</reference>
<gene>
    <name evidence="6" type="ORF">DZC52_02200</name>
</gene>
<dbReference type="NCBIfam" id="TIGR01352">
    <property type="entry name" value="tonB_Cterm"/>
    <property type="match status" value="1"/>
</dbReference>
<dbReference type="OrthoDB" id="8561742at2"/>
<sequence length="428" mass="47684">MNRIVMAILACLCAGALEARQPVSFDETVEAHAAGELEAARTAFRRMAEAGRVEAQFNLGAMLANAEGGPADVVEGALWITLASEAGFDAAEQAAPIISEALDEAERDEFRQRLPDWRNSYARDELLARFTPRFCGGCEVNDVNAREAEQHRLETLLEGKRLTVEREAPSYPREAARSGAMGEVLIGAWLNEEGEIEQPHIQFADPEGVFDEAALRAFSRWDFDWVGEPPEGAPFYIVQQIRFQLDGAKERAFDSMTRRQLREDVRNWDEDVLAAYQAAWTLDFMDEEVDPDNPAALVEVTYQAAYAGIIRAQLDLAERFRCGDNVAQSTPANHFWLKQAAFEGVPRAQFLLSIKDSTDPEFAAALRSSAAENGFLPATLAEIRHQVEHGNEVDQRELAALIDSLPDRWRKHHGDGEVMRRAKAIAEL</sequence>